<dbReference type="STRING" id="35608.A0A2U1NBP8"/>
<dbReference type="PANTHER" id="PTHR32468:SF0">
    <property type="entry name" value="K(+)_H(+) ANTIPORTER 1"/>
    <property type="match status" value="1"/>
</dbReference>
<dbReference type="OrthoDB" id="1722196at2759"/>
<feature type="transmembrane region" description="Helical" evidence="5">
    <location>
        <begin position="12"/>
        <end position="31"/>
    </location>
</feature>
<sequence length="87" mass="9327">MEVLNDEVFAILVLMALFTTFITTPVVMAIYKPARRSGSASASSSKKLHLLACVHGPRNISSLINLIESISSHSKGFSNHQNVASLG</sequence>
<evidence type="ECO:0000256" key="1">
    <source>
        <dbReference type="ARBA" id="ARBA00022448"/>
    </source>
</evidence>
<dbReference type="EMBL" id="PKPP01003160">
    <property type="protein sequence ID" value="PWA70923.1"/>
    <property type="molecule type" value="Genomic_DNA"/>
</dbReference>
<reference evidence="6 7" key="1">
    <citation type="journal article" date="2018" name="Mol. Plant">
        <title>The genome of Artemisia annua provides insight into the evolution of Asteraceae family and artemisinin biosynthesis.</title>
        <authorList>
            <person name="Shen Q."/>
            <person name="Zhang L."/>
            <person name="Liao Z."/>
            <person name="Wang S."/>
            <person name="Yan T."/>
            <person name="Shi P."/>
            <person name="Liu M."/>
            <person name="Fu X."/>
            <person name="Pan Q."/>
            <person name="Wang Y."/>
            <person name="Lv Z."/>
            <person name="Lu X."/>
            <person name="Zhang F."/>
            <person name="Jiang W."/>
            <person name="Ma Y."/>
            <person name="Chen M."/>
            <person name="Hao X."/>
            <person name="Li L."/>
            <person name="Tang Y."/>
            <person name="Lv G."/>
            <person name="Zhou Y."/>
            <person name="Sun X."/>
            <person name="Brodelius P.E."/>
            <person name="Rose J.K.C."/>
            <person name="Tang K."/>
        </authorList>
    </citation>
    <scope>NUCLEOTIDE SEQUENCE [LARGE SCALE GENOMIC DNA]</scope>
    <source>
        <strain evidence="7">cv. Huhao1</strain>
        <tissue evidence="6">Leaf</tissue>
    </source>
</reference>
<accession>A0A2U1NBP8</accession>
<evidence type="ECO:0000256" key="4">
    <source>
        <dbReference type="ARBA" id="ARBA00023065"/>
    </source>
</evidence>
<evidence type="ECO:0000256" key="5">
    <source>
        <dbReference type="SAM" id="Phobius"/>
    </source>
</evidence>
<dbReference type="GO" id="GO:0012505">
    <property type="term" value="C:endomembrane system"/>
    <property type="evidence" value="ECO:0007669"/>
    <property type="project" value="TreeGrafter"/>
</dbReference>
<evidence type="ECO:0000313" key="6">
    <source>
        <dbReference type="EMBL" id="PWA70923.1"/>
    </source>
</evidence>
<proteinExistence type="predicted"/>
<dbReference type="GO" id="GO:0006813">
    <property type="term" value="P:potassium ion transport"/>
    <property type="evidence" value="ECO:0007669"/>
    <property type="project" value="UniProtKB-KW"/>
</dbReference>
<gene>
    <name evidence="6" type="ORF">CTI12_AA122620</name>
</gene>
<keyword evidence="5" id="KW-0472">Membrane</keyword>
<protein>
    <submittedName>
        <fullName evidence="6">Cation/H+ exchanger</fullName>
    </submittedName>
</protein>
<name>A0A2U1NBP8_ARTAN</name>
<dbReference type="AlphaFoldDB" id="A0A2U1NBP8"/>
<dbReference type="GO" id="GO:0006885">
    <property type="term" value="P:regulation of pH"/>
    <property type="evidence" value="ECO:0007669"/>
    <property type="project" value="TreeGrafter"/>
</dbReference>
<evidence type="ECO:0000313" key="7">
    <source>
        <dbReference type="Proteomes" id="UP000245207"/>
    </source>
</evidence>
<evidence type="ECO:0000256" key="2">
    <source>
        <dbReference type="ARBA" id="ARBA00022538"/>
    </source>
</evidence>
<dbReference type="GO" id="GO:0098662">
    <property type="term" value="P:inorganic cation transmembrane transport"/>
    <property type="evidence" value="ECO:0007669"/>
    <property type="project" value="TreeGrafter"/>
</dbReference>
<dbReference type="PANTHER" id="PTHR32468">
    <property type="entry name" value="CATION/H + ANTIPORTER"/>
    <property type="match status" value="1"/>
</dbReference>
<keyword evidence="5" id="KW-1133">Transmembrane helix</keyword>
<keyword evidence="7" id="KW-1185">Reference proteome</keyword>
<keyword evidence="1" id="KW-0813">Transport</keyword>
<organism evidence="6 7">
    <name type="scientific">Artemisia annua</name>
    <name type="common">Sweet wormwood</name>
    <dbReference type="NCBI Taxonomy" id="35608"/>
    <lineage>
        <taxon>Eukaryota</taxon>
        <taxon>Viridiplantae</taxon>
        <taxon>Streptophyta</taxon>
        <taxon>Embryophyta</taxon>
        <taxon>Tracheophyta</taxon>
        <taxon>Spermatophyta</taxon>
        <taxon>Magnoliopsida</taxon>
        <taxon>eudicotyledons</taxon>
        <taxon>Gunneridae</taxon>
        <taxon>Pentapetalae</taxon>
        <taxon>asterids</taxon>
        <taxon>campanulids</taxon>
        <taxon>Asterales</taxon>
        <taxon>Asteraceae</taxon>
        <taxon>Asteroideae</taxon>
        <taxon>Anthemideae</taxon>
        <taxon>Artemisiinae</taxon>
        <taxon>Artemisia</taxon>
    </lineage>
</organism>
<keyword evidence="4" id="KW-0406">Ion transport</keyword>
<comment type="caution">
    <text evidence="6">The sequence shown here is derived from an EMBL/GenBank/DDBJ whole genome shotgun (WGS) entry which is preliminary data.</text>
</comment>
<dbReference type="Proteomes" id="UP000245207">
    <property type="component" value="Unassembled WGS sequence"/>
</dbReference>
<keyword evidence="3" id="KW-0630">Potassium</keyword>
<dbReference type="InterPro" id="IPR050794">
    <property type="entry name" value="CPA2_transporter"/>
</dbReference>
<keyword evidence="5" id="KW-0812">Transmembrane</keyword>
<evidence type="ECO:0000256" key="3">
    <source>
        <dbReference type="ARBA" id="ARBA00022958"/>
    </source>
</evidence>
<keyword evidence="2" id="KW-0633">Potassium transport</keyword>